<name>A0A9P9YNE5_9MUSC</name>
<dbReference type="AlphaFoldDB" id="A0A9P9YNE5"/>
<feature type="transmembrane region" description="Helical" evidence="1">
    <location>
        <begin position="12"/>
        <end position="32"/>
    </location>
</feature>
<evidence type="ECO:0000256" key="1">
    <source>
        <dbReference type="SAM" id="Phobius"/>
    </source>
</evidence>
<evidence type="ECO:0000313" key="2">
    <source>
        <dbReference type="EMBL" id="KAI8040136.1"/>
    </source>
</evidence>
<dbReference type="Proteomes" id="UP001059596">
    <property type="component" value="Unassembled WGS sequence"/>
</dbReference>
<comment type="caution">
    <text evidence="2">The sequence shown here is derived from an EMBL/GenBank/DDBJ whole genome shotgun (WGS) entry which is preliminary data.</text>
</comment>
<dbReference type="EMBL" id="JAMKOV010000005">
    <property type="protein sequence ID" value="KAI8040136.1"/>
    <property type="molecule type" value="Genomic_DNA"/>
</dbReference>
<keyword evidence="1" id="KW-0812">Transmembrane</keyword>
<sequence>MAAATLKSPRGGSLGLSTMICTVGMVHVSMVLSTEPVLMRICGGACLLSLSRPLTLPFPPGGDDGLLPSSSSLYSSLSRCTRTWTNVALSGRRLSEWGCICWSGDGLVTITSGAGASAGRRQKSGTLVGCSGG</sequence>
<gene>
    <name evidence="2" type="ORF">M5D96_007566</name>
</gene>
<proteinExistence type="predicted"/>
<reference evidence="2" key="1">
    <citation type="journal article" date="2023" name="Genome Biol. Evol.">
        <title>Long-read-based Genome Assembly of Drosophila gunungcola Reveals Fewer Chemosensory Genes in Flower-breeding Species.</title>
        <authorList>
            <person name="Negi A."/>
            <person name="Liao B.Y."/>
            <person name="Yeh S.D."/>
        </authorList>
    </citation>
    <scope>NUCLEOTIDE SEQUENCE</scope>
    <source>
        <strain evidence="2">Sukarami</strain>
    </source>
</reference>
<keyword evidence="3" id="KW-1185">Reference proteome</keyword>
<organism evidence="2 3">
    <name type="scientific">Drosophila gunungcola</name>
    <name type="common">fruit fly</name>
    <dbReference type="NCBI Taxonomy" id="103775"/>
    <lineage>
        <taxon>Eukaryota</taxon>
        <taxon>Metazoa</taxon>
        <taxon>Ecdysozoa</taxon>
        <taxon>Arthropoda</taxon>
        <taxon>Hexapoda</taxon>
        <taxon>Insecta</taxon>
        <taxon>Pterygota</taxon>
        <taxon>Neoptera</taxon>
        <taxon>Endopterygota</taxon>
        <taxon>Diptera</taxon>
        <taxon>Brachycera</taxon>
        <taxon>Muscomorpha</taxon>
        <taxon>Ephydroidea</taxon>
        <taxon>Drosophilidae</taxon>
        <taxon>Drosophila</taxon>
        <taxon>Sophophora</taxon>
    </lineage>
</organism>
<keyword evidence="1" id="KW-1133">Transmembrane helix</keyword>
<protein>
    <submittedName>
        <fullName evidence="2">Uncharacterized protein</fullName>
    </submittedName>
</protein>
<accession>A0A9P9YNE5</accession>
<keyword evidence="1" id="KW-0472">Membrane</keyword>
<evidence type="ECO:0000313" key="3">
    <source>
        <dbReference type="Proteomes" id="UP001059596"/>
    </source>
</evidence>